<sequence>MTILRHPLDSQHHLHLLSLPSQTPFTMVHKILNI</sequence>
<dbReference type="AlphaFoldDB" id="A0A448WS83"/>
<evidence type="ECO:0000313" key="1">
    <source>
        <dbReference type="EMBL" id="VEL18926.1"/>
    </source>
</evidence>
<accession>A0A448WS83</accession>
<proteinExistence type="predicted"/>
<reference evidence="1" key="1">
    <citation type="submission" date="2018-11" db="EMBL/GenBank/DDBJ databases">
        <authorList>
            <consortium name="Pathogen Informatics"/>
        </authorList>
    </citation>
    <scope>NUCLEOTIDE SEQUENCE</scope>
</reference>
<keyword evidence="2" id="KW-1185">Reference proteome</keyword>
<evidence type="ECO:0000313" key="2">
    <source>
        <dbReference type="Proteomes" id="UP000784294"/>
    </source>
</evidence>
<dbReference type="EMBL" id="CAAALY010039341">
    <property type="protein sequence ID" value="VEL18926.1"/>
    <property type="molecule type" value="Genomic_DNA"/>
</dbReference>
<protein>
    <submittedName>
        <fullName evidence="1">Uncharacterized protein</fullName>
    </submittedName>
</protein>
<organism evidence="1 2">
    <name type="scientific">Protopolystoma xenopodis</name>
    <dbReference type="NCBI Taxonomy" id="117903"/>
    <lineage>
        <taxon>Eukaryota</taxon>
        <taxon>Metazoa</taxon>
        <taxon>Spiralia</taxon>
        <taxon>Lophotrochozoa</taxon>
        <taxon>Platyhelminthes</taxon>
        <taxon>Monogenea</taxon>
        <taxon>Polyopisthocotylea</taxon>
        <taxon>Polystomatidea</taxon>
        <taxon>Polystomatidae</taxon>
        <taxon>Protopolystoma</taxon>
    </lineage>
</organism>
<name>A0A448WS83_9PLAT</name>
<gene>
    <name evidence="1" type="ORF">PXEA_LOCUS12366</name>
</gene>
<comment type="caution">
    <text evidence="1">The sequence shown here is derived from an EMBL/GenBank/DDBJ whole genome shotgun (WGS) entry which is preliminary data.</text>
</comment>
<dbReference type="Proteomes" id="UP000784294">
    <property type="component" value="Unassembled WGS sequence"/>
</dbReference>